<dbReference type="SUPFAM" id="SSF53474">
    <property type="entry name" value="alpha/beta-Hydrolases"/>
    <property type="match status" value="1"/>
</dbReference>
<dbReference type="InterPro" id="IPR000073">
    <property type="entry name" value="AB_hydrolase_1"/>
</dbReference>
<evidence type="ECO:0000313" key="2">
    <source>
        <dbReference type="EMBL" id="MFC6707130.1"/>
    </source>
</evidence>
<protein>
    <submittedName>
        <fullName evidence="2">Alpha/beta fold hydrolase</fullName>
    </submittedName>
</protein>
<dbReference type="PANTHER" id="PTHR43798:SF33">
    <property type="entry name" value="HYDROLASE, PUTATIVE (AFU_ORTHOLOGUE AFUA_2G14860)-RELATED"/>
    <property type="match status" value="1"/>
</dbReference>
<sequence length="279" mass="29665">MINDNTVVVNGLETRYLSGGPDDAPVVVFLHDGAWGASSDVTWGEVAALAATDYRVVAPDLLGFGGSAKSVRLDQSPFAFRTTHLFALLDHLGITGPVHLVGNSFGGSIALRALTDPVLAERISSVTAISGTGGPWRTKESAQLGAFDGTEADLQRIVELLCDPYPGLQAQVAARYRWASMPGNYAATVAPHAAVPEPLRVERPADPYPANLAAATAPVLLFECTGDPLVEAGWTKHLQDILQDVTVAEVPYRHAPNITHPHETWEIIAAFLKDTDAAE</sequence>
<dbReference type="EMBL" id="JBHSWH010000001">
    <property type="protein sequence ID" value="MFC6707130.1"/>
    <property type="molecule type" value="Genomic_DNA"/>
</dbReference>
<dbReference type="Proteomes" id="UP001596298">
    <property type="component" value="Unassembled WGS sequence"/>
</dbReference>
<keyword evidence="3" id="KW-1185">Reference proteome</keyword>
<feature type="domain" description="AB hydrolase-1" evidence="1">
    <location>
        <begin position="27"/>
        <end position="264"/>
    </location>
</feature>
<proteinExistence type="predicted"/>
<dbReference type="GO" id="GO:0016787">
    <property type="term" value="F:hydrolase activity"/>
    <property type="evidence" value="ECO:0007669"/>
    <property type="project" value="UniProtKB-KW"/>
</dbReference>
<gene>
    <name evidence="2" type="ORF">ACFQDH_18185</name>
</gene>
<reference evidence="3" key="1">
    <citation type="journal article" date="2019" name="Int. J. Syst. Evol. Microbiol.">
        <title>The Global Catalogue of Microorganisms (GCM) 10K type strain sequencing project: providing services to taxonomists for standard genome sequencing and annotation.</title>
        <authorList>
            <consortium name="The Broad Institute Genomics Platform"/>
            <consortium name="The Broad Institute Genome Sequencing Center for Infectious Disease"/>
            <person name="Wu L."/>
            <person name="Ma J."/>
        </authorList>
    </citation>
    <scope>NUCLEOTIDE SEQUENCE [LARGE SCALE GENOMIC DNA]</scope>
    <source>
        <strain evidence="3">CCUG 58127</strain>
    </source>
</reference>
<keyword evidence="2" id="KW-0378">Hydrolase</keyword>
<dbReference type="InterPro" id="IPR050266">
    <property type="entry name" value="AB_hydrolase_sf"/>
</dbReference>
<evidence type="ECO:0000259" key="1">
    <source>
        <dbReference type="Pfam" id="PF12697"/>
    </source>
</evidence>
<dbReference type="RefSeq" id="WP_382403798.1">
    <property type="nucleotide sequence ID" value="NZ_JBHSWH010000001.1"/>
</dbReference>
<dbReference type="PRINTS" id="PR00111">
    <property type="entry name" value="ABHYDROLASE"/>
</dbReference>
<dbReference type="InterPro" id="IPR029058">
    <property type="entry name" value="AB_hydrolase_fold"/>
</dbReference>
<dbReference type="PANTHER" id="PTHR43798">
    <property type="entry name" value="MONOACYLGLYCEROL LIPASE"/>
    <property type="match status" value="1"/>
</dbReference>
<dbReference type="Pfam" id="PF12697">
    <property type="entry name" value="Abhydrolase_6"/>
    <property type="match status" value="1"/>
</dbReference>
<accession>A0ABW2AKH6</accession>
<organism evidence="2 3">
    <name type="scientific">Flexivirga alba</name>
    <dbReference type="NCBI Taxonomy" id="702742"/>
    <lineage>
        <taxon>Bacteria</taxon>
        <taxon>Bacillati</taxon>
        <taxon>Actinomycetota</taxon>
        <taxon>Actinomycetes</taxon>
        <taxon>Micrococcales</taxon>
        <taxon>Dermacoccaceae</taxon>
        <taxon>Flexivirga</taxon>
    </lineage>
</organism>
<dbReference type="Gene3D" id="3.40.50.1820">
    <property type="entry name" value="alpha/beta hydrolase"/>
    <property type="match status" value="1"/>
</dbReference>
<name>A0ABW2AKH6_9MICO</name>
<evidence type="ECO:0000313" key="3">
    <source>
        <dbReference type="Proteomes" id="UP001596298"/>
    </source>
</evidence>
<comment type="caution">
    <text evidence="2">The sequence shown here is derived from an EMBL/GenBank/DDBJ whole genome shotgun (WGS) entry which is preliminary data.</text>
</comment>